<evidence type="ECO:0000256" key="1">
    <source>
        <dbReference type="ARBA" id="ARBA00023125"/>
    </source>
</evidence>
<evidence type="ECO:0000313" key="5">
    <source>
        <dbReference type="EMBL" id="MDQ8206281.1"/>
    </source>
</evidence>
<evidence type="ECO:0000256" key="3">
    <source>
        <dbReference type="SAM" id="MobiDB-lite"/>
    </source>
</evidence>
<evidence type="ECO:0000256" key="2">
    <source>
        <dbReference type="PROSITE-ProRule" id="PRU00335"/>
    </source>
</evidence>
<dbReference type="InterPro" id="IPR009057">
    <property type="entry name" value="Homeodomain-like_sf"/>
</dbReference>
<dbReference type="RefSeq" id="WP_308948309.1">
    <property type="nucleotide sequence ID" value="NZ_JARXHW010000003.1"/>
</dbReference>
<name>A0ABU1AQ62_9BACT</name>
<accession>A0ABU1AQ62</accession>
<feature type="domain" description="HTH tetR-type" evidence="4">
    <location>
        <begin position="8"/>
        <end position="68"/>
    </location>
</feature>
<dbReference type="EMBL" id="JARXHW010000003">
    <property type="protein sequence ID" value="MDQ8206281.1"/>
    <property type="molecule type" value="Genomic_DNA"/>
</dbReference>
<dbReference type="Proteomes" id="UP001225316">
    <property type="component" value="Unassembled WGS sequence"/>
</dbReference>
<feature type="DNA-binding region" description="H-T-H motif" evidence="2">
    <location>
        <begin position="31"/>
        <end position="50"/>
    </location>
</feature>
<sequence length="224" mass="25552">MPRTRSRPKTEEKFQNAVLKLVADAGCSALGINAVANLAGADKVLIYRYFGNFNGLLQLVAESRQWLPSADELFHSLPFNSPERCEPLAVLHKISDHLVQHVQADKCTHQLVRWRRTRACPLCLRFSEEWHQLWKELSTQLATHSSTSNTQQRQQWSHACTLLAFTVEAQLCDEPLDHDCLETLAYGLESLDQLPELENLQKLNTQEDVRPPQLMEESLPTNLL</sequence>
<organism evidence="5 6">
    <name type="scientific">Thalassobacterium maritimum</name>
    <dbReference type="NCBI Taxonomy" id="3041265"/>
    <lineage>
        <taxon>Bacteria</taxon>
        <taxon>Pseudomonadati</taxon>
        <taxon>Verrucomicrobiota</taxon>
        <taxon>Opitutia</taxon>
        <taxon>Puniceicoccales</taxon>
        <taxon>Coraliomargaritaceae</taxon>
        <taxon>Thalassobacterium</taxon>
    </lineage>
</organism>
<feature type="region of interest" description="Disordered" evidence="3">
    <location>
        <begin position="203"/>
        <end position="224"/>
    </location>
</feature>
<dbReference type="PROSITE" id="PS50977">
    <property type="entry name" value="HTH_TETR_2"/>
    <property type="match status" value="1"/>
</dbReference>
<evidence type="ECO:0000313" key="6">
    <source>
        <dbReference type="Proteomes" id="UP001225316"/>
    </source>
</evidence>
<dbReference type="Gene3D" id="1.10.357.10">
    <property type="entry name" value="Tetracycline Repressor, domain 2"/>
    <property type="match status" value="1"/>
</dbReference>
<dbReference type="SUPFAM" id="SSF46689">
    <property type="entry name" value="Homeodomain-like"/>
    <property type="match status" value="1"/>
</dbReference>
<protein>
    <submittedName>
        <fullName evidence="5">TetR/AcrR family transcriptional regulator</fullName>
    </submittedName>
</protein>
<evidence type="ECO:0000259" key="4">
    <source>
        <dbReference type="PROSITE" id="PS50977"/>
    </source>
</evidence>
<gene>
    <name evidence="5" type="ORF">QEH52_02095</name>
</gene>
<reference evidence="5 6" key="1">
    <citation type="submission" date="2023-04" db="EMBL/GenBank/DDBJ databases">
        <title>A novel bacteria isolated from coastal sediment.</title>
        <authorList>
            <person name="Liu X.-J."/>
            <person name="Du Z.-J."/>
        </authorList>
    </citation>
    <scope>NUCLEOTIDE SEQUENCE [LARGE SCALE GENOMIC DNA]</scope>
    <source>
        <strain evidence="5 6">SDUM461003</strain>
    </source>
</reference>
<keyword evidence="1 2" id="KW-0238">DNA-binding</keyword>
<dbReference type="InterPro" id="IPR001647">
    <property type="entry name" value="HTH_TetR"/>
</dbReference>
<proteinExistence type="predicted"/>
<comment type="caution">
    <text evidence="5">The sequence shown here is derived from an EMBL/GenBank/DDBJ whole genome shotgun (WGS) entry which is preliminary data.</text>
</comment>
<keyword evidence="6" id="KW-1185">Reference proteome</keyword>